<organism evidence="2 3">
    <name type="scientific">Candidatus Bodocaedibacter vickermanii</name>
    <dbReference type="NCBI Taxonomy" id="2741701"/>
    <lineage>
        <taxon>Bacteria</taxon>
        <taxon>Pseudomonadati</taxon>
        <taxon>Pseudomonadota</taxon>
        <taxon>Alphaproteobacteria</taxon>
        <taxon>Holosporales</taxon>
        <taxon>Candidatus Paracaedibacteraceae</taxon>
        <taxon>Candidatus Bodocaedibacter</taxon>
    </lineage>
</organism>
<keyword evidence="1" id="KW-0472">Membrane</keyword>
<keyword evidence="3" id="KW-1185">Reference proteome</keyword>
<accession>A0A7L9RV42</accession>
<dbReference type="RefSeq" id="WP_350331980.1">
    <property type="nucleotide sequence ID" value="NZ_CP054719.1"/>
</dbReference>
<keyword evidence="1" id="KW-1133">Transmembrane helix</keyword>
<gene>
    <name evidence="2" type="ORF">CPBP_01228</name>
</gene>
<reference evidence="2 3" key="1">
    <citation type="submission" date="2020-06" db="EMBL/GenBank/DDBJ databases">
        <title>The endosymbiont of the kinetoplastid Bodo saltans is a Paracaedibacter-like alpha-proteobacterium possessing a putative toxin-antitoxin system.</title>
        <authorList>
            <person name="Midha S."/>
            <person name="Rigden D.J."/>
            <person name="Siozios S."/>
            <person name="Hurst G.D.D."/>
            <person name="Jackson A.P."/>
        </authorList>
    </citation>
    <scope>NUCLEOTIDE SEQUENCE [LARGE SCALE GENOMIC DNA]</scope>
    <source>
        <strain evidence="2">Lake Konstanz</strain>
    </source>
</reference>
<keyword evidence="1" id="KW-0812">Transmembrane</keyword>
<proteinExistence type="predicted"/>
<evidence type="ECO:0000313" key="3">
    <source>
        <dbReference type="Proteomes" id="UP000594001"/>
    </source>
</evidence>
<dbReference type="Proteomes" id="UP000594001">
    <property type="component" value="Chromosome"/>
</dbReference>
<feature type="transmembrane region" description="Helical" evidence="1">
    <location>
        <begin position="33"/>
        <end position="54"/>
    </location>
</feature>
<evidence type="ECO:0000313" key="2">
    <source>
        <dbReference type="EMBL" id="QOL20434.1"/>
    </source>
</evidence>
<name>A0A7L9RV42_9PROT</name>
<dbReference type="AlphaFoldDB" id="A0A7L9RV42"/>
<dbReference type="KEGG" id="pbal:CPBP_01228"/>
<evidence type="ECO:0000256" key="1">
    <source>
        <dbReference type="SAM" id="Phobius"/>
    </source>
</evidence>
<protein>
    <submittedName>
        <fullName evidence="2">Uncharacterized protein</fullName>
    </submittedName>
</protein>
<dbReference type="EMBL" id="CP054719">
    <property type="protein sequence ID" value="QOL20434.1"/>
    <property type="molecule type" value="Genomic_DNA"/>
</dbReference>
<sequence>MIFNDLHPKHMYQHIADFFTLTRHLLNDKRFRISILILMISLASIVFSCILYSVQKNRMDASAEKLSAQTTEIIRRIEVNQRHAQIPKFEASMKTIGAYRPSVTADACLSHVANCFLQKNKPQIGITIRKQELEPLYTVQSFYVKFQSSFDYEIFDMMEYILSNSGKFGYTRLREFEIEQLFETSPIVKGRFVYDQLSITP</sequence>